<dbReference type="AlphaFoldDB" id="B0JY17"/>
<evidence type="ECO:0000313" key="2">
    <source>
        <dbReference type="Proteomes" id="UP000001510"/>
    </source>
</evidence>
<organism evidence="1 2">
    <name type="scientific">Microcystis aeruginosa (strain NIES-843 / IAM M-2473)</name>
    <dbReference type="NCBI Taxonomy" id="449447"/>
    <lineage>
        <taxon>Bacteria</taxon>
        <taxon>Bacillati</taxon>
        <taxon>Cyanobacteriota</taxon>
        <taxon>Cyanophyceae</taxon>
        <taxon>Oscillatoriophycideae</taxon>
        <taxon>Chroococcales</taxon>
        <taxon>Microcystaceae</taxon>
        <taxon>Microcystis</taxon>
    </lineage>
</organism>
<gene>
    <name evidence="1" type="ordered locus">MAE_52330</name>
</gene>
<protein>
    <recommendedName>
        <fullName evidence="3">Transposase</fullName>
    </recommendedName>
</protein>
<dbReference type="PaxDb" id="449447-MAE_52330"/>
<dbReference type="HOGENOM" id="CLU_2807640_0_0_3"/>
<dbReference type="EMBL" id="AP009552">
    <property type="protein sequence ID" value="BAG05055.1"/>
    <property type="molecule type" value="Genomic_DNA"/>
</dbReference>
<dbReference type="KEGG" id="mar:MAE_52330"/>
<reference evidence="1 2" key="1">
    <citation type="journal article" date="2007" name="DNA Res.">
        <title>Complete genomic structure of the bloom-forming toxic cyanobacterium Microcystis aeruginosa NIES-843.</title>
        <authorList>
            <person name="Kaneko T."/>
            <person name="Nakajima N."/>
            <person name="Okamoto S."/>
            <person name="Suzuki I."/>
            <person name="Tanabe Y."/>
            <person name="Tamaoki M."/>
            <person name="Nakamura Y."/>
            <person name="Kasai F."/>
            <person name="Watanabe A."/>
            <person name="Kawashima K."/>
            <person name="Kishida Y."/>
            <person name="Ono A."/>
            <person name="Shimizu Y."/>
            <person name="Takahashi C."/>
            <person name="Minami C."/>
            <person name="Fujishiro T."/>
            <person name="Kohara M."/>
            <person name="Katoh M."/>
            <person name="Nakazaki N."/>
            <person name="Nakayama S."/>
            <person name="Yamada M."/>
            <person name="Tabata S."/>
            <person name="Watanabe M.M."/>
        </authorList>
    </citation>
    <scope>NUCLEOTIDE SEQUENCE [LARGE SCALE GENOMIC DNA]</scope>
    <source>
        <strain evidence="2">NIES-843 / IAM M-247</strain>
    </source>
</reference>
<accession>B0JY17</accession>
<dbReference type="STRING" id="449447.MAE_52330"/>
<name>B0JY17_MICAN</name>
<dbReference type="Proteomes" id="UP000001510">
    <property type="component" value="Chromosome"/>
</dbReference>
<keyword evidence="2" id="KW-1185">Reference proteome</keyword>
<evidence type="ECO:0000313" key="1">
    <source>
        <dbReference type="EMBL" id="BAG05055.1"/>
    </source>
</evidence>
<evidence type="ECO:0008006" key="3">
    <source>
        <dbReference type="Google" id="ProtNLM"/>
    </source>
</evidence>
<dbReference type="EnsemblBacteria" id="BAG05055">
    <property type="protein sequence ID" value="BAG05055"/>
    <property type="gene ID" value="MAE_52330"/>
</dbReference>
<sequence length="67" mass="7884">MRGSITQFSGKKYLNFPPDHSHIWYFLETKKSKSLIHKVFRFIQQTLIKEELSVVSRSKNSPIKTDS</sequence>
<proteinExistence type="predicted"/>